<accession>I0YW11</accession>
<name>I0YW11_COCSC</name>
<comment type="caution">
    <text evidence="2">The sequence shown here is derived from an EMBL/GenBank/DDBJ whole genome shotgun (WGS) entry which is preliminary data.</text>
</comment>
<dbReference type="RefSeq" id="XP_005647124.1">
    <property type="nucleotide sequence ID" value="XM_005647067.1"/>
</dbReference>
<feature type="compositionally biased region" description="Polar residues" evidence="1">
    <location>
        <begin position="145"/>
        <end position="155"/>
    </location>
</feature>
<feature type="compositionally biased region" description="Low complexity" evidence="1">
    <location>
        <begin position="125"/>
        <end position="135"/>
    </location>
</feature>
<feature type="region of interest" description="Disordered" evidence="1">
    <location>
        <begin position="1"/>
        <end position="41"/>
    </location>
</feature>
<evidence type="ECO:0000313" key="2">
    <source>
        <dbReference type="EMBL" id="EIE22580.1"/>
    </source>
</evidence>
<sequence>MPSHRRSSESGQAASMEPAGNHVSSSPAAADKRRSIPLPNLETASRLKTYVGNAINTASAAPAWLAAKAVPVAADGAGLLRNAAADRVALFRRGAQYDELEEEEDEAMKRRTMALSSADAPPQPSGRAASASQQGQEGGGDASSEPSPTGRSANGCQLARSSVHDEPAMILFDEDDDPPVLVRQSTRGALAGQEAAARPSSAASSVSAASDLLSEGWPSANGAFRAPPMSAAPVAAAQSPGPKPRPAAAAAAQPSPDAIGRRSPYAPLRPSPKAAKVLKTPQLSFVSDDSAMEVPLSRRSAGGGSSASPLVQPQAEEVSHHLQGTEQPALRNNSQQSLIRNRTPPPAPRPSRPPPPPPIDPDLLSALTDSRGSMQMVSRQSSASSSVPERGALRRTEDSEVGLNDNGGGGSWDIFEPRAAESAAAAAAGPLSEGLNGGTMGLAALKQMTGRQLLQTLEVGAPVRKKWVTRLSAAEAAAAAKTTRHVRCFVRGGKVCLRYLHQGVKGLLDRGEVSATVQRVEVPGGNWAPGASITIYTSRGTLLLEPLGPGAYSQWVLGLNAALVACQTRRKDYVYACPAHTIPRNSMFVVADAAAPAAAPAPR</sequence>
<proteinExistence type="predicted"/>
<evidence type="ECO:0000313" key="3">
    <source>
        <dbReference type="Proteomes" id="UP000007264"/>
    </source>
</evidence>
<gene>
    <name evidence="2" type="ORF">COCSUDRAFT_66291</name>
</gene>
<evidence type="ECO:0008006" key="4">
    <source>
        <dbReference type="Google" id="ProtNLM"/>
    </source>
</evidence>
<dbReference type="EMBL" id="AGSI01000009">
    <property type="protein sequence ID" value="EIE22580.1"/>
    <property type="molecule type" value="Genomic_DNA"/>
</dbReference>
<feature type="region of interest" description="Disordered" evidence="1">
    <location>
        <begin position="101"/>
        <end position="414"/>
    </location>
</feature>
<dbReference type="AlphaFoldDB" id="I0YW11"/>
<keyword evidence="3" id="KW-1185">Reference proteome</keyword>
<feature type="compositionally biased region" description="Pro residues" evidence="1">
    <location>
        <begin position="343"/>
        <end position="360"/>
    </location>
</feature>
<protein>
    <recommendedName>
        <fullName evidence="4">PH domain-containing protein</fullName>
    </recommendedName>
</protein>
<feature type="compositionally biased region" description="Low complexity" evidence="1">
    <location>
        <begin position="195"/>
        <end position="210"/>
    </location>
</feature>
<dbReference type="Proteomes" id="UP000007264">
    <property type="component" value="Unassembled WGS sequence"/>
</dbReference>
<dbReference type="KEGG" id="csl:COCSUDRAFT_66291"/>
<dbReference type="OrthoDB" id="10488462at2759"/>
<evidence type="ECO:0000256" key="1">
    <source>
        <dbReference type="SAM" id="MobiDB-lite"/>
    </source>
</evidence>
<feature type="compositionally biased region" description="Polar residues" evidence="1">
    <location>
        <begin position="322"/>
        <end position="340"/>
    </location>
</feature>
<dbReference type="GeneID" id="17040567"/>
<organism evidence="2 3">
    <name type="scientific">Coccomyxa subellipsoidea (strain C-169)</name>
    <name type="common">Green microalga</name>
    <dbReference type="NCBI Taxonomy" id="574566"/>
    <lineage>
        <taxon>Eukaryota</taxon>
        <taxon>Viridiplantae</taxon>
        <taxon>Chlorophyta</taxon>
        <taxon>core chlorophytes</taxon>
        <taxon>Trebouxiophyceae</taxon>
        <taxon>Trebouxiophyceae incertae sedis</taxon>
        <taxon>Coccomyxaceae</taxon>
        <taxon>Coccomyxa</taxon>
        <taxon>Coccomyxa subellipsoidea</taxon>
    </lineage>
</organism>
<feature type="compositionally biased region" description="Low complexity" evidence="1">
    <location>
        <begin position="226"/>
        <end position="258"/>
    </location>
</feature>
<feature type="compositionally biased region" description="Low complexity" evidence="1">
    <location>
        <begin position="373"/>
        <end position="387"/>
    </location>
</feature>
<reference evidence="2 3" key="1">
    <citation type="journal article" date="2012" name="Genome Biol.">
        <title>The genome of the polar eukaryotic microalga coccomyxa subellipsoidea reveals traits of cold adaptation.</title>
        <authorList>
            <person name="Blanc G."/>
            <person name="Agarkova I."/>
            <person name="Grimwood J."/>
            <person name="Kuo A."/>
            <person name="Brueggeman A."/>
            <person name="Dunigan D."/>
            <person name="Gurnon J."/>
            <person name="Ladunga I."/>
            <person name="Lindquist E."/>
            <person name="Lucas S."/>
            <person name="Pangilinan J."/>
            <person name="Proschold T."/>
            <person name="Salamov A."/>
            <person name="Schmutz J."/>
            <person name="Weeks D."/>
            <person name="Yamada T."/>
            <person name="Claverie J.M."/>
            <person name="Grigoriev I."/>
            <person name="Van Etten J."/>
            <person name="Lomsadze A."/>
            <person name="Borodovsky M."/>
        </authorList>
    </citation>
    <scope>NUCLEOTIDE SEQUENCE [LARGE SCALE GENOMIC DNA]</scope>
    <source>
        <strain evidence="2 3">C-169</strain>
    </source>
</reference>